<dbReference type="STRING" id="906689.A0A2I0W223"/>
<dbReference type="Pfam" id="PF16212">
    <property type="entry name" value="PhoLip_ATPase_C"/>
    <property type="match status" value="1"/>
</dbReference>
<gene>
    <name evidence="6" type="primary">ALA6</name>
    <name evidence="6" type="ORF">MA16_Dca023245</name>
</gene>
<keyword evidence="7" id="KW-1185">Reference proteome</keyword>
<keyword evidence="3" id="KW-0460">Magnesium</keyword>
<evidence type="ECO:0000256" key="2">
    <source>
        <dbReference type="ARBA" id="ARBA00022723"/>
    </source>
</evidence>
<feature type="transmembrane region" description="Helical" evidence="4">
    <location>
        <begin position="55"/>
        <end position="77"/>
    </location>
</feature>
<dbReference type="AlphaFoldDB" id="A0A2I0W223"/>
<feature type="transmembrane region" description="Helical" evidence="4">
    <location>
        <begin position="89"/>
        <end position="112"/>
    </location>
</feature>
<proteinExistence type="predicted"/>
<dbReference type="PANTHER" id="PTHR24092">
    <property type="entry name" value="PROBABLE PHOSPHOLIPID-TRANSPORTING ATPASE"/>
    <property type="match status" value="1"/>
</dbReference>
<reference evidence="6 7" key="1">
    <citation type="journal article" date="2016" name="Sci. Rep.">
        <title>The Dendrobium catenatum Lindl. genome sequence provides insights into polysaccharide synthase, floral development and adaptive evolution.</title>
        <authorList>
            <person name="Zhang G.Q."/>
            <person name="Xu Q."/>
            <person name="Bian C."/>
            <person name="Tsai W.C."/>
            <person name="Yeh C.M."/>
            <person name="Liu K.W."/>
            <person name="Yoshida K."/>
            <person name="Zhang L.S."/>
            <person name="Chang S.B."/>
            <person name="Chen F."/>
            <person name="Shi Y."/>
            <person name="Su Y.Y."/>
            <person name="Zhang Y.Q."/>
            <person name="Chen L.J."/>
            <person name="Yin Y."/>
            <person name="Lin M."/>
            <person name="Huang H."/>
            <person name="Deng H."/>
            <person name="Wang Z.W."/>
            <person name="Zhu S.L."/>
            <person name="Zhao X."/>
            <person name="Deng C."/>
            <person name="Niu S.C."/>
            <person name="Huang J."/>
            <person name="Wang M."/>
            <person name="Liu G.H."/>
            <person name="Yang H.J."/>
            <person name="Xiao X.J."/>
            <person name="Hsiao Y.Y."/>
            <person name="Wu W.L."/>
            <person name="Chen Y.Y."/>
            <person name="Mitsuda N."/>
            <person name="Ohme-Takagi M."/>
            <person name="Luo Y.B."/>
            <person name="Van de Peer Y."/>
            <person name="Liu Z.J."/>
        </authorList>
    </citation>
    <scope>NUCLEOTIDE SEQUENCE [LARGE SCALE GENOMIC DNA]</scope>
    <source>
        <tissue evidence="6">The whole plant</tissue>
    </source>
</reference>
<evidence type="ECO:0000313" key="6">
    <source>
        <dbReference type="EMBL" id="PKU69678.1"/>
    </source>
</evidence>
<dbReference type="InterPro" id="IPR032630">
    <property type="entry name" value="P_typ_ATPase_c"/>
</dbReference>
<feature type="transmembrane region" description="Helical" evidence="4">
    <location>
        <begin position="21"/>
        <end position="43"/>
    </location>
</feature>
<feature type="domain" description="P-type ATPase C-terminal" evidence="5">
    <location>
        <begin position="1"/>
        <end position="157"/>
    </location>
</feature>
<dbReference type="PANTHER" id="PTHR24092:SF150">
    <property type="entry name" value="PHOSPHOLIPID-TRANSPORTING ATPASE"/>
    <property type="match status" value="1"/>
</dbReference>
<feature type="transmembrane region" description="Helical" evidence="4">
    <location>
        <begin position="124"/>
        <end position="146"/>
    </location>
</feature>
<evidence type="ECO:0000259" key="5">
    <source>
        <dbReference type="Pfam" id="PF16212"/>
    </source>
</evidence>
<comment type="subcellular location">
    <subcellularLocation>
        <location evidence="1">Membrane</location>
        <topology evidence="1">Multi-pass membrane protein</topology>
    </subcellularLocation>
</comment>
<evidence type="ECO:0000256" key="3">
    <source>
        <dbReference type="ARBA" id="ARBA00022842"/>
    </source>
</evidence>
<dbReference type="GO" id="GO:0045332">
    <property type="term" value="P:phospholipid translocation"/>
    <property type="evidence" value="ECO:0007669"/>
    <property type="project" value="TreeGrafter"/>
</dbReference>
<evidence type="ECO:0000256" key="1">
    <source>
        <dbReference type="ARBA" id="ARBA00004141"/>
    </source>
</evidence>
<keyword evidence="2" id="KW-0479">Metal-binding</keyword>
<evidence type="ECO:0000313" key="7">
    <source>
        <dbReference type="Proteomes" id="UP000233837"/>
    </source>
</evidence>
<keyword evidence="4" id="KW-0812">Transmembrane</keyword>
<organism evidence="6 7">
    <name type="scientific">Dendrobium catenatum</name>
    <dbReference type="NCBI Taxonomy" id="906689"/>
    <lineage>
        <taxon>Eukaryota</taxon>
        <taxon>Viridiplantae</taxon>
        <taxon>Streptophyta</taxon>
        <taxon>Embryophyta</taxon>
        <taxon>Tracheophyta</taxon>
        <taxon>Spermatophyta</taxon>
        <taxon>Magnoliopsida</taxon>
        <taxon>Liliopsida</taxon>
        <taxon>Asparagales</taxon>
        <taxon>Orchidaceae</taxon>
        <taxon>Epidendroideae</taxon>
        <taxon>Malaxideae</taxon>
        <taxon>Dendrobiinae</taxon>
        <taxon>Dendrobium</taxon>
    </lineage>
</organism>
<name>A0A2I0W223_9ASPA</name>
<dbReference type="GO" id="GO:0046872">
    <property type="term" value="F:metal ion binding"/>
    <property type="evidence" value="ECO:0007669"/>
    <property type="project" value="UniProtKB-KW"/>
</dbReference>
<dbReference type="InterPro" id="IPR023298">
    <property type="entry name" value="ATPase_P-typ_TM_dom_sf"/>
</dbReference>
<dbReference type="SUPFAM" id="SSF81665">
    <property type="entry name" value="Calcium ATPase, transmembrane domain M"/>
    <property type="match status" value="1"/>
</dbReference>
<dbReference type="GO" id="GO:0005886">
    <property type="term" value="C:plasma membrane"/>
    <property type="evidence" value="ECO:0007669"/>
    <property type="project" value="TreeGrafter"/>
</dbReference>
<accession>A0A2I0W223</accession>
<keyword evidence="4" id="KW-0472">Membrane</keyword>
<dbReference type="EMBL" id="KZ503012">
    <property type="protein sequence ID" value="PKU69678.1"/>
    <property type="molecule type" value="Genomic_DNA"/>
</dbReference>
<dbReference type="GO" id="GO:0140326">
    <property type="term" value="F:ATPase-coupled intramembrane lipid transporter activity"/>
    <property type="evidence" value="ECO:0007669"/>
    <property type="project" value="TreeGrafter"/>
</dbReference>
<reference evidence="6 7" key="2">
    <citation type="journal article" date="2017" name="Nature">
        <title>The Apostasia genome and the evolution of orchids.</title>
        <authorList>
            <person name="Zhang G.Q."/>
            <person name="Liu K.W."/>
            <person name="Li Z."/>
            <person name="Lohaus R."/>
            <person name="Hsiao Y.Y."/>
            <person name="Niu S.C."/>
            <person name="Wang J.Y."/>
            <person name="Lin Y.C."/>
            <person name="Xu Q."/>
            <person name="Chen L.J."/>
            <person name="Yoshida K."/>
            <person name="Fujiwara S."/>
            <person name="Wang Z.W."/>
            <person name="Zhang Y.Q."/>
            <person name="Mitsuda N."/>
            <person name="Wang M."/>
            <person name="Liu G.H."/>
            <person name="Pecoraro L."/>
            <person name="Huang H.X."/>
            <person name="Xiao X.J."/>
            <person name="Lin M."/>
            <person name="Wu X.Y."/>
            <person name="Wu W.L."/>
            <person name="Chen Y.Y."/>
            <person name="Chang S.B."/>
            <person name="Sakamoto S."/>
            <person name="Ohme-Takagi M."/>
            <person name="Yagi M."/>
            <person name="Zeng S.J."/>
            <person name="Shen C.Y."/>
            <person name="Yeh C.M."/>
            <person name="Luo Y.B."/>
            <person name="Tsai W.C."/>
            <person name="Van de Peer Y."/>
            <person name="Liu Z.J."/>
        </authorList>
    </citation>
    <scope>NUCLEOTIDE SEQUENCE [LARGE SCALE GENOMIC DNA]</scope>
    <source>
        <tissue evidence="6">The whole plant</tissue>
    </source>
</reference>
<protein>
    <submittedName>
        <fullName evidence="6">Phospholipid-transporting ATPase 6</fullName>
    </submittedName>
</protein>
<dbReference type="Proteomes" id="UP000233837">
    <property type="component" value="Unassembled WGS sequence"/>
</dbReference>
<sequence length="163" mass="18946">MQFPALYQQGPKNIFFDWCRIFGWMANGLYSSLIIFFLTINIVNVQPFRAGGQTIDMNLVGTIMFTTVIWTVNVQIAMKMSHFTWIQHLFVWGSIATWYIFLLGYGFSYSLFSDSECQIIVEALALAPIYWLSTLFITTVCNLPYLTQISYQRTFHPMDHHVV</sequence>
<evidence type="ECO:0000256" key="4">
    <source>
        <dbReference type="SAM" id="Phobius"/>
    </source>
</evidence>
<keyword evidence="4" id="KW-1133">Transmembrane helix</keyword>